<accession>A0ABT8ZXV5</accession>
<dbReference type="Proteomes" id="UP001176468">
    <property type="component" value="Unassembled WGS sequence"/>
</dbReference>
<dbReference type="PANTHER" id="PTHR39456">
    <property type="entry name" value="METAL-DEPENDENT HYDROLASE"/>
    <property type="match status" value="1"/>
</dbReference>
<proteinExistence type="predicted"/>
<dbReference type="InterPro" id="IPR016516">
    <property type="entry name" value="UCP07580"/>
</dbReference>
<dbReference type="PIRSF" id="PIRSF007580">
    <property type="entry name" value="UCP07580"/>
    <property type="match status" value="1"/>
</dbReference>
<evidence type="ECO:0000313" key="1">
    <source>
        <dbReference type="EMBL" id="MDO7841969.1"/>
    </source>
</evidence>
<dbReference type="GO" id="GO:0016787">
    <property type="term" value="F:hydrolase activity"/>
    <property type="evidence" value="ECO:0007669"/>
    <property type="project" value="UniProtKB-KW"/>
</dbReference>
<organism evidence="1 2">
    <name type="scientific">Sphingomonas immobilis</name>
    <dbReference type="NCBI Taxonomy" id="3063997"/>
    <lineage>
        <taxon>Bacteria</taxon>
        <taxon>Pseudomonadati</taxon>
        <taxon>Pseudomonadota</taxon>
        <taxon>Alphaproteobacteria</taxon>
        <taxon>Sphingomonadales</taxon>
        <taxon>Sphingomonadaceae</taxon>
        <taxon>Sphingomonas</taxon>
    </lineage>
</organism>
<dbReference type="PANTHER" id="PTHR39456:SF1">
    <property type="entry name" value="METAL-DEPENDENT HYDROLASE"/>
    <property type="match status" value="1"/>
</dbReference>
<evidence type="ECO:0000313" key="2">
    <source>
        <dbReference type="Proteomes" id="UP001176468"/>
    </source>
</evidence>
<sequence>MTRTPPDLTITPRDLRFGRGQAMGRWWLAGDPIATAFWNALSVTFPKGEGYFIESVRAFRDGTPPRLEREINAFIRQEVMHTREHVAFNRHVTDQGYDVSLLDRHVDEALALTEGRPAIMKLAATMALEHFTAILAHQVLRDPRHFAGAEPQAAAMWRWHAAEEIEHKGVAYDTWLHATREWPRLRRWLVKALTMLRATRKFFVDRYRGMIELLRQDGITGWRAHRAVLAYALVRPGIARKIFGAWFGYFLPGFHPWKVDDRHLIARATSDYADAVLPPETLAAA</sequence>
<dbReference type="Pfam" id="PF10118">
    <property type="entry name" value="Metal_hydrol"/>
    <property type="match status" value="1"/>
</dbReference>
<dbReference type="RefSeq" id="WP_304560423.1">
    <property type="nucleotide sequence ID" value="NZ_JAUQSZ010000003.1"/>
</dbReference>
<gene>
    <name evidence="1" type="ORF">Q5H94_06510</name>
</gene>
<name>A0ABT8ZXV5_9SPHN</name>
<reference evidence="1" key="1">
    <citation type="submission" date="2023-07" db="EMBL/GenBank/DDBJ databases">
        <authorList>
            <person name="Kim M.K."/>
        </authorList>
    </citation>
    <scope>NUCLEOTIDE SEQUENCE</scope>
    <source>
        <strain evidence="1">CA1-15</strain>
    </source>
</reference>
<dbReference type="EC" id="3.-.-.-" evidence="1"/>
<dbReference type="EMBL" id="JAUQSZ010000003">
    <property type="protein sequence ID" value="MDO7841969.1"/>
    <property type="molecule type" value="Genomic_DNA"/>
</dbReference>
<keyword evidence="1" id="KW-0378">Hydrolase</keyword>
<comment type="caution">
    <text evidence="1">The sequence shown here is derived from an EMBL/GenBank/DDBJ whole genome shotgun (WGS) entry which is preliminary data.</text>
</comment>
<protein>
    <submittedName>
        <fullName evidence="1">Metal-dependent hydrolase</fullName>
        <ecNumber evidence="1">3.-.-.-</ecNumber>
    </submittedName>
</protein>
<keyword evidence="2" id="KW-1185">Reference proteome</keyword>